<dbReference type="STRING" id="1302689.RG47T_4307"/>
<protein>
    <recommendedName>
        <fullName evidence="3">Zeta toxin domain-containing protein</fullName>
    </recommendedName>
</protein>
<dbReference type="GO" id="GO:0016301">
    <property type="term" value="F:kinase activity"/>
    <property type="evidence" value="ECO:0007669"/>
    <property type="project" value="InterPro"/>
</dbReference>
<gene>
    <name evidence="4" type="ORF">RG47T_4307</name>
</gene>
<evidence type="ECO:0000256" key="2">
    <source>
        <dbReference type="ARBA" id="ARBA00022840"/>
    </source>
</evidence>
<dbReference type="PANTHER" id="PTHR39206">
    <property type="entry name" value="SLL8004 PROTEIN"/>
    <property type="match status" value="1"/>
</dbReference>
<dbReference type="Pfam" id="PF06414">
    <property type="entry name" value="Zeta_toxin"/>
    <property type="match status" value="1"/>
</dbReference>
<dbReference type="PANTHER" id="PTHR39206:SF1">
    <property type="entry name" value="SLL8004 PROTEIN"/>
    <property type="match status" value="1"/>
</dbReference>
<evidence type="ECO:0000259" key="3">
    <source>
        <dbReference type="Pfam" id="PF06414"/>
    </source>
</evidence>
<accession>A0A1Q6A486</accession>
<evidence type="ECO:0000313" key="4">
    <source>
        <dbReference type="EMBL" id="OKS88829.1"/>
    </source>
</evidence>
<dbReference type="Proteomes" id="UP000186720">
    <property type="component" value="Unassembled WGS sequence"/>
</dbReference>
<dbReference type="AlphaFoldDB" id="A0A1Q6A486"/>
<dbReference type="OrthoDB" id="9791543at2"/>
<comment type="caution">
    <text evidence="4">The sequence shown here is derived from an EMBL/GenBank/DDBJ whole genome shotgun (WGS) entry which is preliminary data.</text>
</comment>
<evidence type="ECO:0000256" key="1">
    <source>
        <dbReference type="ARBA" id="ARBA00022741"/>
    </source>
</evidence>
<dbReference type="GO" id="GO:0005524">
    <property type="term" value="F:ATP binding"/>
    <property type="evidence" value="ECO:0007669"/>
    <property type="project" value="UniProtKB-KW"/>
</dbReference>
<sequence>MPTLIVIGGPNGSGKTTLSSYLVKKGRIKSSIINPDEIAYRELGSYSNHVQAARIALTRRREAIKQHADFAFETTLSGNSEIREVLEAKQMGYIVILYYVALQSVLDNIIRVEERHNILGHDVDSEDIIRRLKKSQDNLYKYLSLFDKVYLFDNSGSNRSRVAIYNSDALSWVNAKHVNHPFYKKLLSYPSNTSTSATGLNK</sequence>
<dbReference type="RefSeq" id="WP_074491388.1">
    <property type="nucleotide sequence ID" value="NZ_FPAM01000009.1"/>
</dbReference>
<reference evidence="4 5" key="1">
    <citation type="submission" date="2016-11" db="EMBL/GenBank/DDBJ databases">
        <title>Whole Genome Sequencing of Mucilaginibacter polytrichastri RG4-7(T) isolated from the moss sample.</title>
        <authorList>
            <person name="Li Y."/>
        </authorList>
    </citation>
    <scope>NUCLEOTIDE SEQUENCE [LARGE SCALE GENOMIC DNA]</scope>
    <source>
        <strain evidence="4 5">RG4-7</strain>
    </source>
</reference>
<keyword evidence="2" id="KW-0067">ATP-binding</keyword>
<feature type="domain" description="Zeta toxin" evidence="3">
    <location>
        <begin position="2"/>
        <end position="157"/>
    </location>
</feature>
<dbReference type="InterPro" id="IPR010488">
    <property type="entry name" value="Zeta_toxin_domain"/>
</dbReference>
<keyword evidence="1" id="KW-0547">Nucleotide-binding</keyword>
<dbReference type="Gene3D" id="3.40.50.300">
    <property type="entry name" value="P-loop containing nucleotide triphosphate hydrolases"/>
    <property type="match status" value="1"/>
</dbReference>
<organism evidence="4 5">
    <name type="scientific">Mucilaginibacter polytrichastri</name>
    <dbReference type="NCBI Taxonomy" id="1302689"/>
    <lineage>
        <taxon>Bacteria</taxon>
        <taxon>Pseudomonadati</taxon>
        <taxon>Bacteroidota</taxon>
        <taxon>Sphingobacteriia</taxon>
        <taxon>Sphingobacteriales</taxon>
        <taxon>Sphingobacteriaceae</taxon>
        <taxon>Mucilaginibacter</taxon>
    </lineage>
</organism>
<evidence type="ECO:0000313" key="5">
    <source>
        <dbReference type="Proteomes" id="UP000186720"/>
    </source>
</evidence>
<name>A0A1Q6A486_9SPHI</name>
<proteinExistence type="predicted"/>
<dbReference type="SUPFAM" id="SSF52540">
    <property type="entry name" value="P-loop containing nucleoside triphosphate hydrolases"/>
    <property type="match status" value="1"/>
</dbReference>
<dbReference type="EMBL" id="MPPL01000001">
    <property type="protein sequence ID" value="OKS88829.1"/>
    <property type="molecule type" value="Genomic_DNA"/>
</dbReference>
<dbReference type="InterPro" id="IPR027417">
    <property type="entry name" value="P-loop_NTPase"/>
</dbReference>
<keyword evidence="5" id="KW-1185">Reference proteome</keyword>